<dbReference type="OrthoDB" id="4843784at2"/>
<dbReference type="EMBL" id="PVTI01000015">
    <property type="protein sequence ID" value="PRY57543.1"/>
    <property type="molecule type" value="Genomic_DNA"/>
</dbReference>
<feature type="compositionally biased region" description="Gly residues" evidence="1">
    <location>
        <begin position="61"/>
        <end position="71"/>
    </location>
</feature>
<sequence length="77" mass="8553">MTSIISSVAPAIPALILTALFLWALERNHRRNATPPWTDDFRNHVEHDADARRGLHDWESRGGGSRGGHQGDWGRAA</sequence>
<evidence type="ECO:0000256" key="2">
    <source>
        <dbReference type="SAM" id="Phobius"/>
    </source>
</evidence>
<evidence type="ECO:0000256" key="1">
    <source>
        <dbReference type="SAM" id="MobiDB-lite"/>
    </source>
</evidence>
<accession>A0A2T0UHX0</accession>
<evidence type="ECO:0000313" key="4">
    <source>
        <dbReference type="Proteomes" id="UP000237822"/>
    </source>
</evidence>
<keyword evidence="2" id="KW-0472">Membrane</keyword>
<name>A0A2T0UHX0_9MICO</name>
<evidence type="ECO:0000313" key="3">
    <source>
        <dbReference type="EMBL" id="PRY57543.1"/>
    </source>
</evidence>
<feature type="transmembrane region" description="Helical" evidence="2">
    <location>
        <begin position="6"/>
        <end position="25"/>
    </location>
</feature>
<organism evidence="3 4">
    <name type="scientific">Knoellia remsis</name>
    <dbReference type="NCBI Taxonomy" id="407159"/>
    <lineage>
        <taxon>Bacteria</taxon>
        <taxon>Bacillati</taxon>
        <taxon>Actinomycetota</taxon>
        <taxon>Actinomycetes</taxon>
        <taxon>Micrococcales</taxon>
        <taxon>Intrasporangiaceae</taxon>
        <taxon>Knoellia</taxon>
    </lineage>
</organism>
<protein>
    <submittedName>
        <fullName evidence="3">Uncharacterized protein</fullName>
    </submittedName>
</protein>
<reference evidence="3 4" key="1">
    <citation type="submission" date="2018-03" db="EMBL/GenBank/DDBJ databases">
        <title>Genomic Encyclopedia of Archaeal and Bacterial Type Strains, Phase II (KMG-II): from individual species to whole genera.</title>
        <authorList>
            <person name="Goeker M."/>
        </authorList>
    </citation>
    <scope>NUCLEOTIDE SEQUENCE [LARGE SCALE GENOMIC DNA]</scope>
    <source>
        <strain evidence="3 4">ATCC BAA-1496</strain>
    </source>
</reference>
<comment type="caution">
    <text evidence="3">The sequence shown here is derived from an EMBL/GenBank/DDBJ whole genome shotgun (WGS) entry which is preliminary data.</text>
</comment>
<keyword evidence="2" id="KW-1133">Transmembrane helix</keyword>
<keyword evidence="4" id="KW-1185">Reference proteome</keyword>
<proteinExistence type="predicted"/>
<feature type="region of interest" description="Disordered" evidence="1">
    <location>
        <begin position="53"/>
        <end position="77"/>
    </location>
</feature>
<dbReference type="RefSeq" id="WP_106297852.1">
    <property type="nucleotide sequence ID" value="NZ_PVTI01000015.1"/>
</dbReference>
<gene>
    <name evidence="3" type="ORF">BCF74_11557</name>
</gene>
<dbReference type="Proteomes" id="UP000237822">
    <property type="component" value="Unassembled WGS sequence"/>
</dbReference>
<dbReference type="AlphaFoldDB" id="A0A2T0UHX0"/>
<keyword evidence="2" id="KW-0812">Transmembrane</keyword>